<organism evidence="2 3">
    <name type="scientific">Akkermansia biwaensis</name>
    <dbReference type="NCBI Taxonomy" id="2946555"/>
    <lineage>
        <taxon>Bacteria</taxon>
        <taxon>Pseudomonadati</taxon>
        <taxon>Verrucomicrobiota</taxon>
        <taxon>Verrucomicrobiia</taxon>
        <taxon>Verrucomicrobiales</taxon>
        <taxon>Akkermansiaceae</taxon>
        <taxon>Akkermansia</taxon>
    </lineage>
</organism>
<keyword evidence="1" id="KW-0732">Signal</keyword>
<evidence type="ECO:0000313" key="2">
    <source>
        <dbReference type="EMBL" id="BDL43866.1"/>
    </source>
</evidence>
<proteinExistence type="predicted"/>
<evidence type="ECO:0000256" key="1">
    <source>
        <dbReference type="SAM" id="SignalP"/>
    </source>
</evidence>
<protein>
    <submittedName>
        <fullName evidence="2">Uncharacterized protein</fullName>
    </submittedName>
</protein>
<accession>A0ABN6QH80</accession>
<feature type="signal peptide" evidence="1">
    <location>
        <begin position="1"/>
        <end position="20"/>
    </location>
</feature>
<dbReference type="Proteomes" id="UP001062263">
    <property type="component" value="Chromosome"/>
</dbReference>
<feature type="chain" id="PRO_5047474428" evidence="1">
    <location>
        <begin position="21"/>
        <end position="122"/>
    </location>
</feature>
<dbReference type="EMBL" id="AP025943">
    <property type="protein sequence ID" value="BDL43866.1"/>
    <property type="molecule type" value="Genomic_DNA"/>
</dbReference>
<keyword evidence="3" id="KW-1185">Reference proteome</keyword>
<name>A0ABN6QH80_9BACT</name>
<evidence type="ECO:0000313" key="3">
    <source>
        <dbReference type="Proteomes" id="UP001062263"/>
    </source>
</evidence>
<sequence>MKTLLPVLFLALVPGLCAVAETEDPAMPAKVGKKEAASRITYKGGDGSSFEKAVVIVGATSSMDGVPAEGKWLKKKYGSYEKLQQGLVQHEGKFYDVITIRTKKGKEVVVYFDISGFFPARG</sequence>
<reference evidence="2" key="1">
    <citation type="submission" date="2022-06" db="EMBL/GenBank/DDBJ databases">
        <title>Akkermansia biwalacus sp. nov., an anaerobic mucin-degrading bacterium isolated from human intestine.</title>
        <authorList>
            <person name="Kobayashi Y."/>
            <person name="Inoue S."/>
            <person name="Kawahara T."/>
            <person name="Kohda N."/>
        </authorList>
    </citation>
    <scope>NUCLEOTIDE SEQUENCE</scope>
    <source>
        <strain evidence="2">WON2089</strain>
    </source>
</reference>
<gene>
    <name evidence="2" type="ORF">Abiwalacus_14400</name>
</gene>
<dbReference type="RefSeq" id="WP_215435177.1">
    <property type="nucleotide sequence ID" value="NZ_AP025943.1"/>
</dbReference>